<dbReference type="Proteomes" id="UP001164803">
    <property type="component" value="Chromosome"/>
</dbReference>
<dbReference type="RefSeq" id="WP_268045289.1">
    <property type="nucleotide sequence ID" value="NZ_CP104064.1"/>
</dbReference>
<dbReference type="Gene3D" id="1.25.40.10">
    <property type="entry name" value="Tetratricopeptide repeat domain"/>
    <property type="match status" value="1"/>
</dbReference>
<proteinExistence type="predicted"/>
<protein>
    <submittedName>
        <fullName evidence="1">Tetratricopeptide repeat protein</fullName>
    </submittedName>
</protein>
<dbReference type="InterPro" id="IPR011990">
    <property type="entry name" value="TPR-like_helical_dom_sf"/>
</dbReference>
<evidence type="ECO:0000313" key="2">
    <source>
        <dbReference type="Proteomes" id="UP001164803"/>
    </source>
</evidence>
<evidence type="ECO:0000313" key="1">
    <source>
        <dbReference type="EMBL" id="WAH37765.1"/>
    </source>
</evidence>
<dbReference type="EMBL" id="CP104064">
    <property type="protein sequence ID" value="WAH37765.1"/>
    <property type="molecule type" value="Genomic_DNA"/>
</dbReference>
<dbReference type="SUPFAM" id="SSF48452">
    <property type="entry name" value="TPR-like"/>
    <property type="match status" value="1"/>
</dbReference>
<accession>A0ABY6Z4S1</accession>
<organism evidence="1 2">
    <name type="scientific">Alicyclobacillus dauci</name>
    <dbReference type="NCBI Taxonomy" id="1475485"/>
    <lineage>
        <taxon>Bacteria</taxon>
        <taxon>Bacillati</taxon>
        <taxon>Bacillota</taxon>
        <taxon>Bacilli</taxon>
        <taxon>Bacillales</taxon>
        <taxon>Alicyclobacillaceae</taxon>
        <taxon>Alicyclobacillus</taxon>
    </lineage>
</organism>
<reference evidence="1" key="1">
    <citation type="submission" date="2022-08" db="EMBL/GenBank/DDBJ databases">
        <title>Alicyclobacillus dauci DSM2870, complete genome.</title>
        <authorList>
            <person name="Wang Q."/>
            <person name="Cai R."/>
            <person name="Wang Z."/>
        </authorList>
    </citation>
    <scope>NUCLEOTIDE SEQUENCE</scope>
    <source>
        <strain evidence="1">DSM 28700</strain>
    </source>
</reference>
<gene>
    <name evidence="1" type="ORF">NZD86_04480</name>
</gene>
<name>A0ABY6Z4S1_9BACL</name>
<sequence length="333" mass="39271">MVHINNSLLEMAYRTNDNSIIQQAWRTSFQFKSLKDMCKCILIWYKTKDVSTEFVQALLETVYLGSNHDSFCEEYWEVLLCVPNTYYRKSLYEEAVHEYKRLLNLYPPLLIRFRSLVNLGSTWLELKNYGEAHLAFTEALKHSVKRDVIFGRIHQGLGITSRQLGLWQDAMNHTAIASETFLNAQDLTRYNYTKVNRAVLLLDNGILTEAFILLQESYKFCEKQDDFEGVSKICEEFARYYFYNTNYELTLYWSNVGLDFVDRDYNTSARLLTWKLFSYVKKNLIQLAMDSIRVIKSLLGRNCEDLLLSIDPNMDTEFKLDIRRMIEGVKYFV</sequence>
<keyword evidence="2" id="KW-1185">Reference proteome</keyword>